<protein>
    <recommendedName>
        <fullName evidence="1">FAS1 domain-containing protein</fullName>
    </recommendedName>
</protein>
<dbReference type="SUPFAM" id="SSF82153">
    <property type="entry name" value="FAS1 domain"/>
    <property type="match status" value="1"/>
</dbReference>
<dbReference type="OrthoDB" id="9800666at2"/>
<evidence type="ECO:0000313" key="2">
    <source>
        <dbReference type="EMBL" id="AJA10043.1"/>
    </source>
</evidence>
<gene>
    <name evidence="2" type="ORF">SKP52_15830</name>
</gene>
<sequence length="104" mass="10952">MSGKIWTAASKKGRFWPFSASVALNFHVVPGRLTAVEFYKKIKAGGGSAVLTTVAGEDLKLTEAQGNIKIEGTQGSVGFVTETDVEQSNGMIHVINGVLMPTIG</sequence>
<dbReference type="Proteomes" id="UP000030907">
    <property type="component" value="Chromosome"/>
</dbReference>
<dbReference type="Gene3D" id="2.30.180.10">
    <property type="entry name" value="FAS1 domain"/>
    <property type="match status" value="1"/>
</dbReference>
<dbReference type="HOGENOM" id="CLU_2248385_0_0_5"/>
<evidence type="ECO:0000313" key="3">
    <source>
        <dbReference type="Proteomes" id="UP000030907"/>
    </source>
</evidence>
<name>A0A0A7PLC3_9SPHN</name>
<dbReference type="AlphaFoldDB" id="A0A0A7PLC3"/>
<keyword evidence="3" id="KW-1185">Reference proteome</keyword>
<organism evidence="2 3">
    <name type="scientific">Sphingopyxis fribergensis</name>
    <dbReference type="NCBI Taxonomy" id="1515612"/>
    <lineage>
        <taxon>Bacteria</taxon>
        <taxon>Pseudomonadati</taxon>
        <taxon>Pseudomonadota</taxon>
        <taxon>Alphaproteobacteria</taxon>
        <taxon>Sphingomonadales</taxon>
        <taxon>Sphingomonadaceae</taxon>
        <taxon>Sphingopyxis</taxon>
    </lineage>
</organism>
<dbReference type="EMBL" id="CP009122">
    <property type="protein sequence ID" value="AJA10043.1"/>
    <property type="molecule type" value="Genomic_DNA"/>
</dbReference>
<dbReference type="InterPro" id="IPR036378">
    <property type="entry name" value="FAS1_dom_sf"/>
</dbReference>
<dbReference type="PROSITE" id="PS50213">
    <property type="entry name" value="FAS1"/>
    <property type="match status" value="1"/>
</dbReference>
<dbReference type="STRING" id="1515612.SKP52_15830"/>
<reference evidence="2 3" key="1">
    <citation type="journal article" date="2015" name="Int. J. Syst. Evol. Microbiol.">
        <title>Description of Sphingopyxis fribergensis sp. nov. - a soil bacterium with the ability to degrade styrene and phenylacetic acid.</title>
        <authorList>
            <person name="Oelschlagel M."/>
            <person name="Ruckert C."/>
            <person name="Kalinowski J."/>
            <person name="Schmidt G."/>
            <person name="Schlomann M."/>
            <person name="Tischler D."/>
        </authorList>
    </citation>
    <scope>NUCLEOTIDE SEQUENCE [LARGE SCALE GENOMIC DNA]</scope>
    <source>
        <strain evidence="2 3">Kp5.2</strain>
    </source>
</reference>
<feature type="domain" description="FAS1" evidence="1">
    <location>
        <begin position="1"/>
        <end position="99"/>
    </location>
</feature>
<dbReference type="InterPro" id="IPR000782">
    <property type="entry name" value="FAS1_domain"/>
</dbReference>
<evidence type="ECO:0000259" key="1">
    <source>
        <dbReference type="PROSITE" id="PS50213"/>
    </source>
</evidence>
<proteinExistence type="predicted"/>
<dbReference type="SMART" id="SM00554">
    <property type="entry name" value="FAS1"/>
    <property type="match status" value="1"/>
</dbReference>
<dbReference type="RefSeq" id="WP_052208379.1">
    <property type="nucleotide sequence ID" value="NZ_CP009122.1"/>
</dbReference>
<accession>A0A0A7PLC3</accession>
<dbReference type="Pfam" id="PF02469">
    <property type="entry name" value="Fasciclin"/>
    <property type="match status" value="1"/>
</dbReference>
<dbReference type="KEGG" id="sphk:SKP52_15830"/>